<reference evidence="11" key="1">
    <citation type="submission" date="2020-04" db="EMBL/GenBank/DDBJ databases">
        <title>Deep metagenomics examines the oral microbiome during advanced dental caries in children, revealing novel taxa and co-occurrences with host molecules.</title>
        <authorList>
            <person name="Baker J.L."/>
            <person name="Morton J.T."/>
            <person name="Dinis M."/>
            <person name="Alvarez R."/>
            <person name="Tran N.C."/>
            <person name="Knight R."/>
            <person name="Edlund A."/>
        </authorList>
    </citation>
    <scope>NUCLEOTIDE SEQUENCE</scope>
    <source>
        <strain evidence="11">JCVI_38_bin.5</strain>
    </source>
</reference>
<feature type="transmembrane region" description="Helical" evidence="10">
    <location>
        <begin position="64"/>
        <end position="83"/>
    </location>
</feature>
<dbReference type="Proteomes" id="UP000698335">
    <property type="component" value="Unassembled WGS sequence"/>
</dbReference>
<evidence type="ECO:0000313" key="11">
    <source>
        <dbReference type="EMBL" id="MBF4808109.1"/>
    </source>
</evidence>
<feature type="non-terminal residue" evidence="11">
    <location>
        <position position="91"/>
    </location>
</feature>
<comment type="similarity">
    <text evidence="9">Belongs to the binding-protein-dependent transport system permease family. LivHM subfamily.</text>
</comment>
<proteinExistence type="inferred from homology"/>
<evidence type="ECO:0000256" key="10">
    <source>
        <dbReference type="SAM" id="Phobius"/>
    </source>
</evidence>
<evidence type="ECO:0000256" key="9">
    <source>
        <dbReference type="ARBA" id="ARBA00037998"/>
    </source>
</evidence>
<dbReference type="GO" id="GO:0015190">
    <property type="term" value="F:L-leucine transmembrane transporter activity"/>
    <property type="evidence" value="ECO:0007669"/>
    <property type="project" value="TreeGrafter"/>
</dbReference>
<dbReference type="PANTHER" id="PTHR11795:SF371">
    <property type="entry name" value="HIGH-AFFINITY BRANCHED-CHAIN AMINO ACID TRANSPORT SYSTEM PERMEASE PROTEIN LIVH"/>
    <property type="match status" value="1"/>
</dbReference>
<dbReference type="InterPro" id="IPR052157">
    <property type="entry name" value="BCAA_transport_permease"/>
</dbReference>
<dbReference type="GO" id="GO:1903806">
    <property type="term" value="P:L-isoleucine import across plasma membrane"/>
    <property type="evidence" value="ECO:0007669"/>
    <property type="project" value="TreeGrafter"/>
</dbReference>
<keyword evidence="5 10" id="KW-0812">Transmembrane</keyword>
<organism evidence="11 12">
    <name type="scientific">Lancefieldella rimae</name>
    <dbReference type="NCBI Taxonomy" id="1383"/>
    <lineage>
        <taxon>Bacteria</taxon>
        <taxon>Bacillati</taxon>
        <taxon>Actinomycetota</taxon>
        <taxon>Coriobacteriia</taxon>
        <taxon>Coriobacteriales</taxon>
        <taxon>Atopobiaceae</taxon>
        <taxon>Lancefieldella</taxon>
    </lineage>
</organism>
<evidence type="ECO:0000256" key="5">
    <source>
        <dbReference type="ARBA" id="ARBA00022692"/>
    </source>
</evidence>
<accession>A0A930W2P7</accession>
<evidence type="ECO:0000256" key="3">
    <source>
        <dbReference type="ARBA" id="ARBA00022475"/>
    </source>
</evidence>
<comment type="subcellular location">
    <subcellularLocation>
        <location evidence="1">Cell membrane</location>
        <topology evidence="1">Multi-pass membrane protein</topology>
    </subcellularLocation>
</comment>
<evidence type="ECO:0000256" key="4">
    <source>
        <dbReference type="ARBA" id="ARBA00022519"/>
    </source>
</evidence>
<dbReference type="EMBL" id="JABZGW010000231">
    <property type="protein sequence ID" value="MBF4808109.1"/>
    <property type="molecule type" value="Genomic_DNA"/>
</dbReference>
<dbReference type="InterPro" id="IPR001851">
    <property type="entry name" value="ABC_transp_permease"/>
</dbReference>
<protein>
    <submittedName>
        <fullName evidence="11">Branched-chain amino acid ABC transporter permease</fullName>
    </submittedName>
</protein>
<keyword evidence="3" id="KW-1003">Cell membrane</keyword>
<evidence type="ECO:0000256" key="7">
    <source>
        <dbReference type="ARBA" id="ARBA00022989"/>
    </source>
</evidence>
<dbReference type="GO" id="GO:0015192">
    <property type="term" value="F:L-phenylalanine transmembrane transporter activity"/>
    <property type="evidence" value="ECO:0007669"/>
    <property type="project" value="TreeGrafter"/>
</dbReference>
<keyword evidence="7 10" id="KW-1133">Transmembrane helix</keyword>
<dbReference type="Pfam" id="PF02653">
    <property type="entry name" value="BPD_transp_2"/>
    <property type="match status" value="1"/>
</dbReference>
<keyword evidence="2" id="KW-0813">Transport</keyword>
<comment type="caution">
    <text evidence="11">The sequence shown here is derived from an EMBL/GenBank/DDBJ whole genome shotgun (WGS) entry which is preliminary data.</text>
</comment>
<evidence type="ECO:0000256" key="2">
    <source>
        <dbReference type="ARBA" id="ARBA00022448"/>
    </source>
</evidence>
<evidence type="ECO:0000256" key="6">
    <source>
        <dbReference type="ARBA" id="ARBA00022970"/>
    </source>
</evidence>
<sequence length="91" mass="9686">MSFFTQLLNGLQLGSIYALVALGYTMVYGIILLLNFAHGDIIMAGAYISWIAMAQLGMHPALAALLSIVGCMALGVAIDKIAYAPLREAPR</sequence>
<dbReference type="GO" id="GO:0015188">
    <property type="term" value="F:L-isoleucine transmembrane transporter activity"/>
    <property type="evidence" value="ECO:0007669"/>
    <property type="project" value="TreeGrafter"/>
</dbReference>
<name>A0A930W2P7_9ACTN</name>
<evidence type="ECO:0000256" key="1">
    <source>
        <dbReference type="ARBA" id="ARBA00004651"/>
    </source>
</evidence>
<evidence type="ECO:0000313" key="12">
    <source>
        <dbReference type="Proteomes" id="UP000698335"/>
    </source>
</evidence>
<dbReference type="GO" id="GO:0015808">
    <property type="term" value="P:L-alanine transport"/>
    <property type="evidence" value="ECO:0007669"/>
    <property type="project" value="TreeGrafter"/>
</dbReference>
<feature type="transmembrane region" description="Helical" evidence="10">
    <location>
        <begin position="15"/>
        <end position="34"/>
    </location>
</feature>
<dbReference type="GO" id="GO:0005886">
    <property type="term" value="C:plasma membrane"/>
    <property type="evidence" value="ECO:0007669"/>
    <property type="project" value="UniProtKB-SubCell"/>
</dbReference>
<gene>
    <name evidence="11" type="ORF">HXK26_05385</name>
</gene>
<keyword evidence="6" id="KW-0029">Amino-acid transport</keyword>
<keyword evidence="8 10" id="KW-0472">Membrane</keyword>
<dbReference type="PANTHER" id="PTHR11795">
    <property type="entry name" value="BRANCHED-CHAIN AMINO ACID TRANSPORT SYSTEM PERMEASE PROTEIN LIVH"/>
    <property type="match status" value="1"/>
</dbReference>
<dbReference type="AlphaFoldDB" id="A0A930W2P7"/>
<dbReference type="GO" id="GO:0005304">
    <property type="term" value="F:L-valine transmembrane transporter activity"/>
    <property type="evidence" value="ECO:0007669"/>
    <property type="project" value="TreeGrafter"/>
</dbReference>
<keyword evidence="4" id="KW-0997">Cell inner membrane</keyword>
<evidence type="ECO:0000256" key="8">
    <source>
        <dbReference type="ARBA" id="ARBA00023136"/>
    </source>
</evidence>
<dbReference type="GO" id="GO:0042941">
    <property type="term" value="P:D-alanine transmembrane transport"/>
    <property type="evidence" value="ECO:0007669"/>
    <property type="project" value="TreeGrafter"/>
</dbReference>